<evidence type="ECO:0000313" key="3">
    <source>
        <dbReference type="EMBL" id="CAF4231557.1"/>
    </source>
</evidence>
<keyword evidence="1" id="KW-0677">Repeat</keyword>
<dbReference type="PANTHER" id="PTHR16263:SF4">
    <property type="entry name" value="TETRATRICOPEPTIDE REPEAT PROTEIN 38"/>
    <property type="match status" value="1"/>
</dbReference>
<protein>
    <submittedName>
        <fullName evidence="3">Uncharacterized protein</fullName>
    </submittedName>
</protein>
<dbReference type="InterPro" id="IPR033891">
    <property type="entry name" value="TTC38"/>
</dbReference>
<proteinExistence type="predicted"/>
<keyword evidence="2" id="KW-0802">TPR repeat</keyword>
<evidence type="ECO:0000256" key="1">
    <source>
        <dbReference type="ARBA" id="ARBA00022737"/>
    </source>
</evidence>
<dbReference type="AlphaFoldDB" id="A0A820DFT2"/>
<name>A0A820DFT2_9BILA</name>
<evidence type="ECO:0000256" key="2">
    <source>
        <dbReference type="ARBA" id="ARBA00022803"/>
    </source>
</evidence>
<dbReference type="PANTHER" id="PTHR16263">
    <property type="entry name" value="TETRATRICOPEPTIDE REPEAT PROTEIN 38"/>
    <property type="match status" value="1"/>
</dbReference>
<dbReference type="EMBL" id="CAJOBD010018896">
    <property type="protein sequence ID" value="CAF4231557.1"/>
    <property type="molecule type" value="Genomic_DNA"/>
</dbReference>
<gene>
    <name evidence="3" type="ORF">JBS370_LOCUS37902</name>
</gene>
<organism evidence="3 4">
    <name type="scientific">Rotaria sordida</name>
    <dbReference type="NCBI Taxonomy" id="392033"/>
    <lineage>
        <taxon>Eukaryota</taxon>
        <taxon>Metazoa</taxon>
        <taxon>Spiralia</taxon>
        <taxon>Gnathifera</taxon>
        <taxon>Rotifera</taxon>
        <taxon>Eurotatoria</taxon>
        <taxon>Bdelloidea</taxon>
        <taxon>Philodinida</taxon>
        <taxon>Philodinidae</taxon>
        <taxon>Rotaria</taxon>
    </lineage>
</organism>
<reference evidence="3" key="1">
    <citation type="submission" date="2021-02" db="EMBL/GenBank/DDBJ databases">
        <authorList>
            <person name="Nowell W R."/>
        </authorList>
    </citation>
    <scope>NUCLEOTIDE SEQUENCE</scope>
</reference>
<evidence type="ECO:0000313" key="4">
    <source>
        <dbReference type="Proteomes" id="UP000663836"/>
    </source>
</evidence>
<dbReference type="Proteomes" id="UP000663836">
    <property type="component" value="Unassembled WGS sequence"/>
</dbReference>
<sequence length="76" mass="8553">MVRDSVARVLPIWELSSPHRPLKSYLYGMHAFGLGETNMVLRAEKQARLGLELNENDAYATYALAHAMEDMGQTSE</sequence>
<accession>A0A820DFT2</accession>
<comment type="caution">
    <text evidence="3">The sequence shown here is derived from an EMBL/GenBank/DDBJ whole genome shotgun (WGS) entry which is preliminary data.</text>
</comment>